<evidence type="ECO:0000256" key="1">
    <source>
        <dbReference type="SAM" id="MobiDB-lite"/>
    </source>
</evidence>
<comment type="caution">
    <text evidence="2">The sequence shown here is derived from an EMBL/GenBank/DDBJ whole genome shotgun (WGS) entry which is preliminary data.</text>
</comment>
<keyword evidence="3" id="KW-1185">Reference proteome</keyword>
<protein>
    <submittedName>
        <fullName evidence="2">Uncharacterized protein</fullName>
    </submittedName>
</protein>
<feature type="region of interest" description="Disordered" evidence="1">
    <location>
        <begin position="1"/>
        <end position="43"/>
    </location>
</feature>
<proteinExistence type="predicted"/>
<dbReference type="AlphaFoldDB" id="A0AAE0ZGX5"/>
<dbReference type="EMBL" id="JAWDGP010004021">
    <property type="protein sequence ID" value="KAK3768711.1"/>
    <property type="molecule type" value="Genomic_DNA"/>
</dbReference>
<accession>A0AAE0ZGX5</accession>
<organism evidence="2 3">
    <name type="scientific">Elysia crispata</name>
    <name type="common">lettuce slug</name>
    <dbReference type="NCBI Taxonomy" id="231223"/>
    <lineage>
        <taxon>Eukaryota</taxon>
        <taxon>Metazoa</taxon>
        <taxon>Spiralia</taxon>
        <taxon>Lophotrochozoa</taxon>
        <taxon>Mollusca</taxon>
        <taxon>Gastropoda</taxon>
        <taxon>Heterobranchia</taxon>
        <taxon>Euthyneura</taxon>
        <taxon>Panpulmonata</taxon>
        <taxon>Sacoglossa</taxon>
        <taxon>Placobranchoidea</taxon>
        <taxon>Plakobranchidae</taxon>
        <taxon>Elysia</taxon>
    </lineage>
</organism>
<gene>
    <name evidence="2" type="ORF">RRG08_025955</name>
</gene>
<reference evidence="2" key="1">
    <citation type="journal article" date="2023" name="G3 (Bethesda)">
        <title>A reference genome for the long-term kleptoplast-retaining sea slug Elysia crispata morphotype clarki.</title>
        <authorList>
            <person name="Eastman K.E."/>
            <person name="Pendleton A.L."/>
            <person name="Shaikh M.A."/>
            <person name="Suttiyut T."/>
            <person name="Ogas R."/>
            <person name="Tomko P."/>
            <person name="Gavelis G."/>
            <person name="Widhalm J.R."/>
            <person name="Wisecaver J.H."/>
        </authorList>
    </citation>
    <scope>NUCLEOTIDE SEQUENCE</scope>
    <source>
        <strain evidence="2">ECLA1</strain>
    </source>
</reference>
<dbReference type="Proteomes" id="UP001283361">
    <property type="component" value="Unassembled WGS sequence"/>
</dbReference>
<evidence type="ECO:0000313" key="2">
    <source>
        <dbReference type="EMBL" id="KAK3768711.1"/>
    </source>
</evidence>
<sequence length="130" mass="13994">METLPSSEPHDPGVGVAHTPRTEPSARSDGISAGGLQSPDKEDVWRARGGTMNILSGNLEPWSDMPKTPGKFCAEFSPRPGRLLLDQWRPQLIRVKTKLNIAADVGVLELALAELVSLCALLGTIDRKLA</sequence>
<evidence type="ECO:0000313" key="3">
    <source>
        <dbReference type="Proteomes" id="UP001283361"/>
    </source>
</evidence>
<name>A0AAE0ZGX5_9GAST</name>